<feature type="region of interest" description="Disordered" evidence="1">
    <location>
        <begin position="145"/>
        <end position="174"/>
    </location>
</feature>
<feature type="compositionally biased region" description="Basic and acidic residues" evidence="1">
    <location>
        <begin position="379"/>
        <end position="389"/>
    </location>
</feature>
<feature type="region of interest" description="Disordered" evidence="1">
    <location>
        <begin position="277"/>
        <end position="296"/>
    </location>
</feature>
<dbReference type="RefSeq" id="XP_025348861.1">
    <property type="nucleotide sequence ID" value="XM_025489362.1"/>
</dbReference>
<dbReference type="GeneID" id="37011096"/>
<evidence type="ECO:0000313" key="2">
    <source>
        <dbReference type="EMBL" id="PWN21701.1"/>
    </source>
</evidence>
<evidence type="ECO:0000256" key="1">
    <source>
        <dbReference type="SAM" id="MobiDB-lite"/>
    </source>
</evidence>
<name>A0A316UB75_9BASI</name>
<feature type="compositionally biased region" description="Low complexity" evidence="1">
    <location>
        <begin position="148"/>
        <end position="159"/>
    </location>
</feature>
<feature type="region of interest" description="Disordered" evidence="1">
    <location>
        <begin position="379"/>
        <end position="404"/>
    </location>
</feature>
<reference evidence="2 3" key="1">
    <citation type="journal article" date="2018" name="Mol. Biol. Evol.">
        <title>Broad Genomic Sampling Reveals a Smut Pathogenic Ancestry of the Fungal Clade Ustilaginomycotina.</title>
        <authorList>
            <person name="Kijpornyongpan T."/>
            <person name="Mondo S.J."/>
            <person name="Barry K."/>
            <person name="Sandor L."/>
            <person name="Lee J."/>
            <person name="Lipzen A."/>
            <person name="Pangilinan J."/>
            <person name="LaButti K."/>
            <person name="Hainaut M."/>
            <person name="Henrissat B."/>
            <person name="Grigoriev I.V."/>
            <person name="Spatafora J.W."/>
            <person name="Aime M.C."/>
        </authorList>
    </citation>
    <scope>NUCLEOTIDE SEQUENCE [LARGE SCALE GENOMIC DNA]</scope>
    <source>
        <strain evidence="2 3">MCA 4718</strain>
    </source>
</reference>
<dbReference type="Proteomes" id="UP000245942">
    <property type="component" value="Unassembled WGS sequence"/>
</dbReference>
<keyword evidence="3" id="KW-1185">Reference proteome</keyword>
<accession>A0A316UB75</accession>
<proteinExistence type="predicted"/>
<dbReference type="AlphaFoldDB" id="A0A316UB75"/>
<evidence type="ECO:0000313" key="3">
    <source>
        <dbReference type="Proteomes" id="UP000245942"/>
    </source>
</evidence>
<feature type="region of interest" description="Disordered" evidence="1">
    <location>
        <begin position="332"/>
        <end position="360"/>
    </location>
</feature>
<gene>
    <name evidence="2" type="ORF">BCV69DRAFT_152582</name>
</gene>
<organism evidence="2 3">
    <name type="scientific">Pseudomicrostroma glucosiphilum</name>
    <dbReference type="NCBI Taxonomy" id="1684307"/>
    <lineage>
        <taxon>Eukaryota</taxon>
        <taxon>Fungi</taxon>
        <taxon>Dikarya</taxon>
        <taxon>Basidiomycota</taxon>
        <taxon>Ustilaginomycotina</taxon>
        <taxon>Exobasidiomycetes</taxon>
        <taxon>Microstromatales</taxon>
        <taxon>Microstromatales incertae sedis</taxon>
        <taxon>Pseudomicrostroma</taxon>
    </lineage>
</organism>
<feature type="compositionally biased region" description="Low complexity" evidence="1">
    <location>
        <begin position="332"/>
        <end position="359"/>
    </location>
</feature>
<protein>
    <submittedName>
        <fullName evidence="2">Uncharacterized protein</fullName>
    </submittedName>
</protein>
<dbReference type="EMBL" id="KZ819324">
    <property type="protein sequence ID" value="PWN21701.1"/>
    <property type="molecule type" value="Genomic_DNA"/>
</dbReference>
<sequence>MTSTTTQMDPNLLALARFCQQREPCDAMRMYANAPATDELLRPRAPPSQETIELEHEHAITLGRAIESHCTPNGVPQEEQKKKKSRLARTFRFITVLLLCKKKRTSQAATQDPAQNPPVLAPIEVSEESLVASFECTVFPAQHEDHSMPAMPHSPSSSATQDEHGYFSDQNKLPTTSSVISRNLECPHRLESQDSLPEDSPLGLLCRQLSTENMDALQAQPQNQPQPQPALGKCTSDGDVLEALNKRAEELSLPWSYVYSEGGDLIRRPAIRRQRRVGRAQAQAATHHQLPDTLSTDTPIPIITLTKPVEERNDVVARTLVLFDPTIEADLPLSSSSSSVELSSGPSSGDSSSSGSVYSNEAEFGEDDADVEPFHIEDEHEHQHQHEAEQPTEQCAHTEEHTGELPPPPLYLWDWRIESHSAFPSRFNVDSVTAANVDAAHLALGAGREAAVPVAEEVDAGFDSGFEADADSSSDATVTPASLGRLAPRRNLGSWFTEVFTRRFWW</sequence>